<dbReference type="KEGG" id="fgi:OP10G_2465"/>
<dbReference type="RefSeq" id="WP_025225606.1">
    <property type="nucleotide sequence ID" value="NZ_CP007139.1"/>
</dbReference>
<dbReference type="InterPro" id="IPR050351">
    <property type="entry name" value="BphY/WalK/GraS-like"/>
</dbReference>
<dbReference type="EC" id="2.7.13.3" evidence="2"/>
<dbReference type="InterPro" id="IPR036890">
    <property type="entry name" value="HATPase_C_sf"/>
</dbReference>
<feature type="domain" description="PAS" evidence="9">
    <location>
        <begin position="23"/>
        <end position="93"/>
    </location>
</feature>
<reference evidence="10 11" key="1">
    <citation type="journal article" date="2014" name="PLoS ONE">
        <title>The first complete genome sequence of the class fimbriimonadia in the phylum armatimonadetes.</title>
        <authorList>
            <person name="Hu Z.Y."/>
            <person name="Wang Y.Z."/>
            <person name="Im W.T."/>
            <person name="Wang S.Y."/>
            <person name="Zhao G.P."/>
            <person name="Zheng H.J."/>
            <person name="Quan Z.X."/>
        </authorList>
    </citation>
    <scope>NUCLEOTIDE SEQUENCE [LARGE SCALE GENOMIC DNA]</scope>
    <source>
        <strain evidence="10">Gsoil 348</strain>
    </source>
</reference>
<keyword evidence="7" id="KW-0472">Membrane</keyword>
<dbReference type="NCBIfam" id="TIGR00229">
    <property type="entry name" value="sensory_box"/>
    <property type="match status" value="1"/>
</dbReference>
<sequence>MAEPPQGLGNRERYVPDLAEVCRLLAERAPEPMLAVEGDTHIVRYANPAFRRLFGVQKEELIGRSFDDALPSGMSPEYADLIDHVFSPATHAKPEFRQPVVKVVGLPTTEWSCSMWAIVDADELAVGVMIQVTNLAEGQRLLREAAAMNEALLISSLEQHELREGLNSSNEKLQAEIVERQEAQEALRIASLALESRVAERTAELEAANKEVHTLTYSMAHDLGSPLRAIVATSRILQQEASGALSKEYAEMLERQVHNALRVARMVEDMLQFVRLATQPLEQKTVDLAEMAREVEAWVGPRYPDRTLNVIVVGRLVAKADAALIKIVLQSLMDNAAKFSPEGGKITVGRQEGGAFFVRDEGIGFELAYADRLFTPFQRLVNEANFPGTGIGLANVKRIIERHGGSVSAESSVGKGSTFYFSLP</sequence>
<evidence type="ECO:0000256" key="2">
    <source>
        <dbReference type="ARBA" id="ARBA00012438"/>
    </source>
</evidence>
<evidence type="ECO:0000256" key="1">
    <source>
        <dbReference type="ARBA" id="ARBA00000085"/>
    </source>
</evidence>
<dbReference type="InterPro" id="IPR013656">
    <property type="entry name" value="PAS_4"/>
</dbReference>
<dbReference type="SUPFAM" id="SSF55874">
    <property type="entry name" value="ATPase domain of HSP90 chaperone/DNA topoisomerase II/histidine kinase"/>
    <property type="match status" value="1"/>
</dbReference>
<dbReference type="PRINTS" id="PR00344">
    <property type="entry name" value="BCTRLSENSOR"/>
</dbReference>
<dbReference type="GO" id="GO:0000155">
    <property type="term" value="F:phosphorelay sensor kinase activity"/>
    <property type="evidence" value="ECO:0007669"/>
    <property type="project" value="InterPro"/>
</dbReference>
<evidence type="ECO:0000256" key="6">
    <source>
        <dbReference type="ARBA" id="ARBA00023012"/>
    </source>
</evidence>
<dbReference type="SMART" id="SM00387">
    <property type="entry name" value="HATPase_c"/>
    <property type="match status" value="1"/>
</dbReference>
<evidence type="ECO:0000259" key="8">
    <source>
        <dbReference type="PROSITE" id="PS50109"/>
    </source>
</evidence>
<dbReference type="GO" id="GO:0007234">
    <property type="term" value="P:osmosensory signaling via phosphorelay pathway"/>
    <property type="evidence" value="ECO:0007669"/>
    <property type="project" value="TreeGrafter"/>
</dbReference>
<dbReference type="InterPro" id="IPR035965">
    <property type="entry name" value="PAS-like_dom_sf"/>
</dbReference>
<dbReference type="GO" id="GO:0030295">
    <property type="term" value="F:protein kinase activator activity"/>
    <property type="evidence" value="ECO:0007669"/>
    <property type="project" value="TreeGrafter"/>
</dbReference>
<dbReference type="EMBL" id="CP007139">
    <property type="protein sequence ID" value="AIE85833.1"/>
    <property type="molecule type" value="Genomic_DNA"/>
</dbReference>
<dbReference type="InterPro" id="IPR005467">
    <property type="entry name" value="His_kinase_dom"/>
</dbReference>
<dbReference type="OrthoDB" id="9808408at2"/>
<dbReference type="Pfam" id="PF00512">
    <property type="entry name" value="HisKA"/>
    <property type="match status" value="1"/>
</dbReference>
<dbReference type="InterPro" id="IPR003594">
    <property type="entry name" value="HATPase_dom"/>
</dbReference>
<dbReference type="SMART" id="SM00091">
    <property type="entry name" value="PAS"/>
    <property type="match status" value="1"/>
</dbReference>
<evidence type="ECO:0000256" key="3">
    <source>
        <dbReference type="ARBA" id="ARBA00022553"/>
    </source>
</evidence>
<dbReference type="InterPro" id="IPR036097">
    <property type="entry name" value="HisK_dim/P_sf"/>
</dbReference>
<accession>A0A068NQJ1</accession>
<dbReference type="Gene3D" id="3.30.450.20">
    <property type="entry name" value="PAS domain"/>
    <property type="match status" value="1"/>
</dbReference>
<dbReference type="Gene3D" id="1.10.287.130">
    <property type="match status" value="1"/>
</dbReference>
<dbReference type="SUPFAM" id="SSF55785">
    <property type="entry name" value="PYP-like sensor domain (PAS domain)"/>
    <property type="match status" value="1"/>
</dbReference>
<feature type="domain" description="Histidine kinase" evidence="8">
    <location>
        <begin position="218"/>
        <end position="424"/>
    </location>
</feature>
<organism evidence="10 11">
    <name type="scientific">Fimbriimonas ginsengisoli Gsoil 348</name>
    <dbReference type="NCBI Taxonomy" id="661478"/>
    <lineage>
        <taxon>Bacteria</taxon>
        <taxon>Bacillati</taxon>
        <taxon>Armatimonadota</taxon>
        <taxon>Fimbriimonadia</taxon>
        <taxon>Fimbriimonadales</taxon>
        <taxon>Fimbriimonadaceae</taxon>
        <taxon>Fimbriimonas</taxon>
    </lineage>
</organism>
<dbReference type="GO" id="GO:0000156">
    <property type="term" value="F:phosphorelay response regulator activity"/>
    <property type="evidence" value="ECO:0007669"/>
    <property type="project" value="TreeGrafter"/>
</dbReference>
<evidence type="ECO:0000259" key="9">
    <source>
        <dbReference type="PROSITE" id="PS50112"/>
    </source>
</evidence>
<dbReference type="HOGENOM" id="CLU_646821_0_0_0"/>
<dbReference type="GO" id="GO:0016020">
    <property type="term" value="C:membrane"/>
    <property type="evidence" value="ECO:0007669"/>
    <property type="project" value="UniProtKB-SubCell"/>
</dbReference>
<dbReference type="PANTHER" id="PTHR42878">
    <property type="entry name" value="TWO-COMPONENT HISTIDINE KINASE"/>
    <property type="match status" value="1"/>
</dbReference>
<keyword evidence="3" id="KW-0597">Phosphoprotein</keyword>
<dbReference type="Pfam" id="PF08448">
    <property type="entry name" value="PAS_4"/>
    <property type="match status" value="1"/>
</dbReference>
<evidence type="ECO:0000256" key="4">
    <source>
        <dbReference type="ARBA" id="ARBA00022679"/>
    </source>
</evidence>
<evidence type="ECO:0000256" key="7">
    <source>
        <dbReference type="ARBA" id="ARBA00023136"/>
    </source>
</evidence>
<proteinExistence type="predicted"/>
<dbReference type="eggNOG" id="COG4251">
    <property type="taxonomic scope" value="Bacteria"/>
</dbReference>
<name>A0A068NQJ1_FIMGI</name>
<evidence type="ECO:0000256" key="5">
    <source>
        <dbReference type="ARBA" id="ARBA00022777"/>
    </source>
</evidence>
<dbReference type="SUPFAM" id="SSF47384">
    <property type="entry name" value="Homodimeric domain of signal transducing histidine kinase"/>
    <property type="match status" value="1"/>
</dbReference>
<dbReference type="InterPro" id="IPR003661">
    <property type="entry name" value="HisK_dim/P_dom"/>
</dbReference>
<keyword evidence="11" id="KW-1185">Reference proteome</keyword>
<dbReference type="SMART" id="SM00388">
    <property type="entry name" value="HisKA"/>
    <property type="match status" value="1"/>
</dbReference>
<dbReference type="Pfam" id="PF02518">
    <property type="entry name" value="HATPase_c"/>
    <property type="match status" value="1"/>
</dbReference>
<keyword evidence="6" id="KW-0902">Two-component regulatory system</keyword>
<evidence type="ECO:0000313" key="11">
    <source>
        <dbReference type="Proteomes" id="UP000027982"/>
    </source>
</evidence>
<dbReference type="FunFam" id="3.30.565.10:FF:000006">
    <property type="entry name" value="Sensor histidine kinase WalK"/>
    <property type="match status" value="1"/>
</dbReference>
<dbReference type="CDD" id="cd00082">
    <property type="entry name" value="HisKA"/>
    <property type="match status" value="1"/>
</dbReference>
<protein>
    <recommendedName>
        <fullName evidence="2">histidine kinase</fullName>
        <ecNumber evidence="2">2.7.13.3</ecNumber>
    </recommendedName>
</protein>
<dbReference type="PROSITE" id="PS50112">
    <property type="entry name" value="PAS"/>
    <property type="match status" value="1"/>
</dbReference>
<dbReference type="InterPro" id="IPR004358">
    <property type="entry name" value="Sig_transdc_His_kin-like_C"/>
</dbReference>
<dbReference type="PROSITE" id="PS50109">
    <property type="entry name" value="HIS_KIN"/>
    <property type="match status" value="1"/>
</dbReference>
<dbReference type="PANTHER" id="PTHR42878:SF15">
    <property type="entry name" value="BACTERIOPHYTOCHROME"/>
    <property type="match status" value="1"/>
</dbReference>
<evidence type="ECO:0000313" key="10">
    <source>
        <dbReference type="EMBL" id="AIE85833.1"/>
    </source>
</evidence>
<gene>
    <name evidence="10" type="ORF">OP10G_2465</name>
</gene>
<keyword evidence="5 10" id="KW-0418">Kinase</keyword>
<dbReference type="STRING" id="661478.OP10G_2465"/>
<dbReference type="Proteomes" id="UP000027982">
    <property type="component" value="Chromosome"/>
</dbReference>
<keyword evidence="4" id="KW-0808">Transferase</keyword>
<dbReference type="InterPro" id="IPR000014">
    <property type="entry name" value="PAS"/>
</dbReference>
<dbReference type="AlphaFoldDB" id="A0A068NQJ1"/>
<dbReference type="CDD" id="cd00130">
    <property type="entry name" value="PAS"/>
    <property type="match status" value="1"/>
</dbReference>
<comment type="catalytic activity">
    <reaction evidence="1">
        <text>ATP + protein L-histidine = ADP + protein N-phospho-L-histidine.</text>
        <dbReference type="EC" id="2.7.13.3"/>
    </reaction>
</comment>
<dbReference type="Gene3D" id="3.30.565.10">
    <property type="entry name" value="Histidine kinase-like ATPase, C-terminal domain"/>
    <property type="match status" value="1"/>
</dbReference>